<gene>
    <name evidence="3" type="ORF">E0L32_001243</name>
</gene>
<accession>A0A507ATM1</accession>
<feature type="transmembrane region" description="Helical" evidence="2">
    <location>
        <begin position="684"/>
        <end position="701"/>
    </location>
</feature>
<evidence type="ECO:0000256" key="2">
    <source>
        <dbReference type="SAM" id="Phobius"/>
    </source>
</evidence>
<dbReference type="EMBL" id="SKBQ01000005">
    <property type="protein sequence ID" value="TPX10046.1"/>
    <property type="molecule type" value="Genomic_DNA"/>
</dbReference>
<proteinExistence type="predicted"/>
<evidence type="ECO:0000313" key="3">
    <source>
        <dbReference type="EMBL" id="TPX10046.1"/>
    </source>
</evidence>
<dbReference type="InParanoid" id="A0A507ATM1"/>
<dbReference type="AlphaFoldDB" id="A0A507ATM1"/>
<evidence type="ECO:0000313" key="4">
    <source>
        <dbReference type="Proteomes" id="UP000319257"/>
    </source>
</evidence>
<keyword evidence="2" id="KW-0472">Membrane</keyword>
<feature type="region of interest" description="Disordered" evidence="1">
    <location>
        <begin position="592"/>
        <end position="618"/>
    </location>
</feature>
<name>A0A507ATM1_9PEZI</name>
<sequence length="870" mass="96529">MYARFKKKKAARSAESTATPSPSPAEAPDRNTPIDLSEEDLLIKRACNFEEFSLPAFAPGVTIRDGLENCDDLTAYGVSEIDQKELWKDEIARLSEAVKSTNIPIHFKGSDEFKVDSKEAYESLARLADKMLVALNIVFNDSQGVMLSEMPDLSERRAILDKARRNLERSVADNSDDDDDDEAAQARNARPVASEINYADYFEFVNYVTATIARMLCKAAAGHLWHDTIIVKFAKMAAKMKVVSGDLREHAANSLQNTSSVKSPPNIGYGRPAGRNADFGYDSLGRNVLGDLDGMLEMLNQKENQPAFAGPNTSNRALTRLYYLFEYTIQMPTYKLFQYVLISLRGTNTLRTALSTSYEISAMLYKTGYGNFPVFLFQDIDGEYLGSSSDENINISHASFQVVNLAVNGLVHQRSLGTEGSQSESGTLGSRPDGGASESAGLGDSRVSDTNITPPPSLNDPKSVGTTISCYYSEDSRSNASDQKRNFRLDTMSKVITVVVPMVLTSPSFVMTVNVFIGLFAYLEGSLIEGEPPTLYRPTEFEASFCLSTDEYRKTWGDRSGKGFASQLSDSLVARDTLLSWPSKRALRRTQTANMELPMAKTSQEEQEREDPENREEREQIQLNLKQFDQAQKHMKDWVFEEDGVRVRCDWYVGAVCITAGLLVLGGITAGLTMGNRLRGVDPFNVTSFSWVLAAFIVLIAKSARVASWPWWDFLHRQVLCRSVSELRAVTGIDDQLLLARLLQEESGTRLQTRGPYNTVFSRKASGGDGFSIDQPLSIRTMLLSGLIMIQVQAVYHGKFLVCLDLRRGTELGLVSQTREAVVDEEECIISERLTDEPAQGTIHRINLKTAKASWGRVVGVFGRKNAVFC</sequence>
<keyword evidence="2" id="KW-1133">Transmembrane helix</keyword>
<feature type="compositionally biased region" description="Acidic residues" evidence="1">
    <location>
        <begin position="174"/>
        <end position="183"/>
    </location>
</feature>
<feature type="compositionally biased region" description="Basic residues" evidence="1">
    <location>
        <begin position="1"/>
        <end position="11"/>
    </location>
</feature>
<feature type="compositionally biased region" description="Acidic residues" evidence="1">
    <location>
        <begin position="605"/>
        <end position="614"/>
    </location>
</feature>
<organism evidence="3 4">
    <name type="scientific">Thyridium curvatum</name>
    <dbReference type="NCBI Taxonomy" id="1093900"/>
    <lineage>
        <taxon>Eukaryota</taxon>
        <taxon>Fungi</taxon>
        <taxon>Dikarya</taxon>
        <taxon>Ascomycota</taxon>
        <taxon>Pezizomycotina</taxon>
        <taxon>Sordariomycetes</taxon>
        <taxon>Sordariomycetidae</taxon>
        <taxon>Thyridiales</taxon>
        <taxon>Thyridiaceae</taxon>
        <taxon>Thyridium</taxon>
    </lineage>
</organism>
<dbReference type="GeneID" id="41968690"/>
<dbReference type="OrthoDB" id="5419219at2759"/>
<comment type="caution">
    <text evidence="3">The sequence shown here is derived from an EMBL/GenBank/DDBJ whole genome shotgun (WGS) entry which is preliminary data.</text>
</comment>
<feature type="transmembrane region" description="Helical" evidence="2">
    <location>
        <begin position="651"/>
        <end position="672"/>
    </location>
</feature>
<keyword evidence="2" id="KW-0812">Transmembrane</keyword>
<feature type="transmembrane region" description="Helical" evidence="2">
    <location>
        <begin position="495"/>
        <end position="523"/>
    </location>
</feature>
<dbReference type="RefSeq" id="XP_030991757.1">
    <property type="nucleotide sequence ID" value="XM_031135301.1"/>
</dbReference>
<feature type="region of interest" description="Disordered" evidence="1">
    <location>
        <begin position="416"/>
        <end position="465"/>
    </location>
</feature>
<keyword evidence="4" id="KW-1185">Reference proteome</keyword>
<protein>
    <submittedName>
        <fullName evidence="3">Uncharacterized protein</fullName>
    </submittedName>
</protein>
<evidence type="ECO:0000256" key="1">
    <source>
        <dbReference type="SAM" id="MobiDB-lite"/>
    </source>
</evidence>
<dbReference type="Proteomes" id="UP000319257">
    <property type="component" value="Unassembled WGS sequence"/>
</dbReference>
<reference evidence="3 4" key="1">
    <citation type="submission" date="2019-06" db="EMBL/GenBank/DDBJ databases">
        <title>Draft genome sequence of the filamentous fungus Phialemoniopsis curvata isolated from diesel fuel.</title>
        <authorList>
            <person name="Varaljay V.A."/>
            <person name="Lyon W.J."/>
            <person name="Crouch A.L."/>
            <person name="Drake C.E."/>
            <person name="Hollomon J.M."/>
            <person name="Nadeau L.J."/>
            <person name="Nunn H.S."/>
            <person name="Stevenson B.S."/>
            <person name="Bojanowski C.L."/>
            <person name="Crookes-Goodson W.J."/>
        </authorList>
    </citation>
    <scope>NUCLEOTIDE SEQUENCE [LARGE SCALE GENOMIC DNA]</scope>
    <source>
        <strain evidence="3 4">D216</strain>
    </source>
</reference>
<feature type="region of interest" description="Disordered" evidence="1">
    <location>
        <begin position="169"/>
        <end position="188"/>
    </location>
</feature>
<feature type="compositionally biased region" description="Polar residues" evidence="1">
    <location>
        <begin position="416"/>
        <end position="428"/>
    </location>
</feature>
<feature type="compositionally biased region" description="Low complexity" evidence="1">
    <location>
        <begin position="13"/>
        <end position="26"/>
    </location>
</feature>
<dbReference type="STRING" id="1093900.A0A507ATM1"/>
<feature type="region of interest" description="Disordered" evidence="1">
    <location>
        <begin position="1"/>
        <end position="34"/>
    </location>
</feature>